<evidence type="ECO:0000256" key="1">
    <source>
        <dbReference type="ARBA" id="ARBA00022801"/>
    </source>
</evidence>
<evidence type="ECO:0000313" key="4">
    <source>
        <dbReference type="EMBL" id="QHT73692.1"/>
    </source>
</evidence>
<dbReference type="PANTHER" id="PTHR21340:SF0">
    <property type="entry name" value="BIS(5'-NUCLEOSYL)-TETRAPHOSPHATASE [ASYMMETRICAL]"/>
    <property type="match status" value="1"/>
</dbReference>
<dbReference type="AlphaFoldDB" id="A0A6C0GZI9"/>
<dbReference type="InterPro" id="IPR036875">
    <property type="entry name" value="Znf_CCHC_sf"/>
</dbReference>
<dbReference type="InterPro" id="IPR000086">
    <property type="entry name" value="NUDIX_hydrolase_dom"/>
</dbReference>
<dbReference type="PANTHER" id="PTHR21340">
    <property type="entry name" value="DIADENOSINE 5,5-P1,P4-TETRAPHOSPHATE PYROPHOSPHOHYDROLASE MUTT"/>
    <property type="match status" value="1"/>
</dbReference>
<organism evidence="4">
    <name type="scientific">viral metagenome</name>
    <dbReference type="NCBI Taxonomy" id="1070528"/>
    <lineage>
        <taxon>unclassified sequences</taxon>
        <taxon>metagenomes</taxon>
        <taxon>organismal metagenomes</taxon>
    </lineage>
</organism>
<reference evidence="4" key="1">
    <citation type="journal article" date="2020" name="Nature">
        <title>Giant virus diversity and host interactions through global metagenomics.</title>
        <authorList>
            <person name="Schulz F."/>
            <person name="Roux S."/>
            <person name="Paez-Espino D."/>
            <person name="Jungbluth S."/>
            <person name="Walsh D.A."/>
            <person name="Denef V.J."/>
            <person name="McMahon K.D."/>
            <person name="Konstantinidis K.T."/>
            <person name="Eloe-Fadrosh E.A."/>
            <person name="Kyrpides N.C."/>
            <person name="Woyke T."/>
        </authorList>
    </citation>
    <scope>NUCLEOTIDE SEQUENCE</scope>
    <source>
        <strain evidence="4">GVMAG-M-3300023179-4</strain>
    </source>
</reference>
<dbReference type="GO" id="GO:0008270">
    <property type="term" value="F:zinc ion binding"/>
    <property type="evidence" value="ECO:0007669"/>
    <property type="project" value="InterPro"/>
</dbReference>
<dbReference type="InterPro" id="IPR051325">
    <property type="entry name" value="Nudix_hydrolase_domain"/>
</dbReference>
<dbReference type="GO" id="GO:0004081">
    <property type="term" value="F:bis(5'-nucleosyl)-tetraphosphatase (asymmetrical) activity"/>
    <property type="evidence" value="ECO:0007669"/>
    <property type="project" value="TreeGrafter"/>
</dbReference>
<name>A0A6C0GZI9_9ZZZZ</name>
<dbReference type="InterPro" id="IPR001878">
    <property type="entry name" value="Znf_CCHC"/>
</dbReference>
<dbReference type="EMBL" id="MN739831">
    <property type="protein sequence ID" value="QHT73692.1"/>
    <property type="molecule type" value="Genomic_DNA"/>
</dbReference>
<accession>A0A6C0GZI9</accession>
<dbReference type="GO" id="GO:0003676">
    <property type="term" value="F:nucleic acid binding"/>
    <property type="evidence" value="ECO:0007669"/>
    <property type="project" value="InterPro"/>
</dbReference>
<dbReference type="GO" id="GO:0006754">
    <property type="term" value="P:ATP biosynthetic process"/>
    <property type="evidence" value="ECO:0007669"/>
    <property type="project" value="TreeGrafter"/>
</dbReference>
<dbReference type="PROSITE" id="PS51462">
    <property type="entry name" value="NUDIX"/>
    <property type="match status" value="1"/>
</dbReference>
<dbReference type="SUPFAM" id="SSF55811">
    <property type="entry name" value="Nudix"/>
    <property type="match status" value="1"/>
</dbReference>
<protein>
    <recommendedName>
        <fullName evidence="5">Nudix hydrolase domain-containing protein</fullName>
    </recommendedName>
</protein>
<feature type="domain" description="Nudix hydrolase" evidence="3">
    <location>
        <begin position="73"/>
        <end position="295"/>
    </location>
</feature>
<proteinExistence type="predicted"/>
<sequence length="301" mass="36113">MNKFQIFCTNCGKTGHKHKDCPMPVTSYGIIVMNIKDDELCNKLKNNYIHKGLIYEFNDNIAIDKYNKTVDKIYTQDELEKIINMTEILLIRRRNSLGYIELIRGRYDINETEYIEYLFKQMTDKEIKMIQDNKNNFEYLWCDLWNETLETTKFKKDYVIAKERFDELYKNNFFDKTFQNEYNVPEWGFPKGRRSNNEKNLQCALREFNEETSLCKDDILILNKIFPFNEIFTGTDGIVYKHVYFVAIKNKLTEIDKSNLSYEIGDIKWVKFNEGSDLIRPYHNERKKIIKELIQFLANNL</sequence>
<dbReference type="InterPro" id="IPR015797">
    <property type="entry name" value="NUDIX_hydrolase-like_dom_sf"/>
</dbReference>
<dbReference type="SUPFAM" id="SSF57756">
    <property type="entry name" value="Retrovirus zinc finger-like domains"/>
    <property type="match status" value="1"/>
</dbReference>
<evidence type="ECO:0008006" key="5">
    <source>
        <dbReference type="Google" id="ProtNLM"/>
    </source>
</evidence>
<feature type="domain" description="CCHC-type" evidence="2">
    <location>
        <begin position="8"/>
        <end position="22"/>
    </location>
</feature>
<keyword evidence="1" id="KW-0378">Hydrolase</keyword>
<dbReference type="Gene3D" id="3.90.79.10">
    <property type="entry name" value="Nucleoside Triphosphate Pyrophosphohydrolase"/>
    <property type="match status" value="1"/>
</dbReference>
<dbReference type="PROSITE" id="PS50158">
    <property type="entry name" value="ZF_CCHC"/>
    <property type="match status" value="1"/>
</dbReference>
<dbReference type="GO" id="GO:0006167">
    <property type="term" value="P:AMP biosynthetic process"/>
    <property type="evidence" value="ECO:0007669"/>
    <property type="project" value="TreeGrafter"/>
</dbReference>
<evidence type="ECO:0000259" key="3">
    <source>
        <dbReference type="PROSITE" id="PS51462"/>
    </source>
</evidence>
<evidence type="ECO:0000259" key="2">
    <source>
        <dbReference type="PROSITE" id="PS50158"/>
    </source>
</evidence>
<dbReference type="Pfam" id="PF00293">
    <property type="entry name" value="NUDIX"/>
    <property type="match status" value="1"/>
</dbReference>